<evidence type="ECO:0000256" key="2">
    <source>
        <dbReference type="SAM" id="MobiDB-lite"/>
    </source>
</evidence>
<evidence type="ECO:0000313" key="4">
    <source>
        <dbReference type="Proteomes" id="UP001318860"/>
    </source>
</evidence>
<sequence length="284" mass="31727">MSAHSLSMILPKTQLVGENYIDWKRNIMIVLTQEKLKFVLTDPCPTVPTAESSAEQKETYDKWTHSDEMARCYILWSISNVLQQKHQSMSTATEIIKSLRKMFDHQRWLARQAAIRSIMNMCMKLGTPVRDHMLALIAQFNVAEVLGAELESETHVDMTLETLPEMFSQFKVSYNMNKVNMSLTKLIKELQNAENVLKTKSSDAFAVTSVGPSSSKSKGNGAGFSGRQTKAPPTVPTRSLVSETEGDHVPIVQRPLGAEDENEDHGVQELVGEKQPQSSRASTD</sequence>
<keyword evidence="1" id="KW-0175">Coiled coil</keyword>
<name>A0ABR0VUP0_REHGL</name>
<evidence type="ECO:0000256" key="1">
    <source>
        <dbReference type="SAM" id="Coils"/>
    </source>
</evidence>
<dbReference type="InterPro" id="IPR016024">
    <property type="entry name" value="ARM-type_fold"/>
</dbReference>
<dbReference type="Gene3D" id="1.25.10.10">
    <property type="entry name" value="Leucine-rich Repeat Variant"/>
    <property type="match status" value="1"/>
</dbReference>
<protein>
    <recommendedName>
        <fullName evidence="5">Gag-pol polyprotein</fullName>
    </recommendedName>
</protein>
<feature type="compositionally biased region" description="Polar residues" evidence="2">
    <location>
        <begin position="275"/>
        <end position="284"/>
    </location>
</feature>
<feature type="coiled-coil region" evidence="1">
    <location>
        <begin position="176"/>
        <end position="203"/>
    </location>
</feature>
<comment type="caution">
    <text evidence="3">The sequence shown here is derived from an EMBL/GenBank/DDBJ whole genome shotgun (WGS) entry which is preliminary data.</text>
</comment>
<keyword evidence="4" id="KW-1185">Reference proteome</keyword>
<dbReference type="Pfam" id="PF14223">
    <property type="entry name" value="Retrotran_gag_2"/>
    <property type="match status" value="1"/>
</dbReference>
<dbReference type="PANTHER" id="PTHR35317">
    <property type="entry name" value="OS04G0629600 PROTEIN"/>
    <property type="match status" value="1"/>
</dbReference>
<evidence type="ECO:0000313" key="3">
    <source>
        <dbReference type="EMBL" id="KAK6139022.1"/>
    </source>
</evidence>
<organism evidence="3 4">
    <name type="scientific">Rehmannia glutinosa</name>
    <name type="common">Chinese foxglove</name>
    <dbReference type="NCBI Taxonomy" id="99300"/>
    <lineage>
        <taxon>Eukaryota</taxon>
        <taxon>Viridiplantae</taxon>
        <taxon>Streptophyta</taxon>
        <taxon>Embryophyta</taxon>
        <taxon>Tracheophyta</taxon>
        <taxon>Spermatophyta</taxon>
        <taxon>Magnoliopsida</taxon>
        <taxon>eudicotyledons</taxon>
        <taxon>Gunneridae</taxon>
        <taxon>Pentapetalae</taxon>
        <taxon>asterids</taxon>
        <taxon>lamiids</taxon>
        <taxon>Lamiales</taxon>
        <taxon>Orobanchaceae</taxon>
        <taxon>Rehmannieae</taxon>
        <taxon>Rehmannia</taxon>
    </lineage>
</organism>
<dbReference type="InterPro" id="IPR011989">
    <property type="entry name" value="ARM-like"/>
</dbReference>
<proteinExistence type="predicted"/>
<dbReference type="SUPFAM" id="SSF48371">
    <property type="entry name" value="ARM repeat"/>
    <property type="match status" value="1"/>
</dbReference>
<feature type="region of interest" description="Disordered" evidence="2">
    <location>
        <begin position="207"/>
        <end position="284"/>
    </location>
</feature>
<accession>A0ABR0VUP0</accession>
<reference evidence="3 4" key="1">
    <citation type="journal article" date="2021" name="Comput. Struct. Biotechnol. J.">
        <title>De novo genome assembly of the potent medicinal plant Rehmannia glutinosa using nanopore technology.</title>
        <authorList>
            <person name="Ma L."/>
            <person name="Dong C."/>
            <person name="Song C."/>
            <person name="Wang X."/>
            <person name="Zheng X."/>
            <person name="Niu Y."/>
            <person name="Chen S."/>
            <person name="Feng W."/>
        </authorList>
    </citation>
    <scope>NUCLEOTIDE SEQUENCE [LARGE SCALE GENOMIC DNA]</scope>
    <source>
        <strain evidence="3">DH-2019</strain>
    </source>
</reference>
<gene>
    <name evidence="3" type="ORF">DH2020_027233</name>
</gene>
<dbReference type="Proteomes" id="UP001318860">
    <property type="component" value="Unassembled WGS sequence"/>
</dbReference>
<dbReference type="PANTHER" id="PTHR35317:SF8">
    <property type="entry name" value="CCHC-TYPE DOMAIN-CONTAINING PROTEIN"/>
    <property type="match status" value="1"/>
</dbReference>
<dbReference type="EMBL" id="JABTTQ020000552">
    <property type="protein sequence ID" value="KAK6139022.1"/>
    <property type="molecule type" value="Genomic_DNA"/>
</dbReference>
<evidence type="ECO:0008006" key="5">
    <source>
        <dbReference type="Google" id="ProtNLM"/>
    </source>
</evidence>